<dbReference type="Pfam" id="PF00795">
    <property type="entry name" value="CN_hydrolase"/>
    <property type="match status" value="2"/>
</dbReference>
<dbReference type="OrthoDB" id="10250282at2759"/>
<keyword evidence="3" id="KW-0732">Signal</keyword>
<dbReference type="PANTHER" id="PTHR10609">
    <property type="entry name" value="BIOTINIDASE-RELATED"/>
    <property type="match status" value="1"/>
</dbReference>
<keyword evidence="5" id="KW-1185">Reference proteome</keyword>
<name>A0A979FV68_HYAAZ</name>
<feature type="signal peptide" evidence="3">
    <location>
        <begin position="1"/>
        <end position="19"/>
    </location>
</feature>
<dbReference type="Proteomes" id="UP000694843">
    <property type="component" value="Unplaced"/>
</dbReference>
<accession>A0A979FV68</accession>
<dbReference type="InterPro" id="IPR003010">
    <property type="entry name" value="C-N_Hydrolase"/>
</dbReference>
<evidence type="ECO:0000313" key="6">
    <source>
        <dbReference type="RefSeq" id="XP_047740437.1"/>
    </source>
</evidence>
<reference evidence="6" key="1">
    <citation type="submission" date="2025-08" db="UniProtKB">
        <authorList>
            <consortium name="RefSeq"/>
        </authorList>
    </citation>
    <scope>IDENTIFICATION</scope>
    <source>
        <tissue evidence="6">Whole organism</tissue>
    </source>
</reference>
<dbReference type="PANTHER" id="PTHR10609:SF27">
    <property type="entry name" value="CN HYDROLASE DOMAIN-CONTAINING PROTEIN-RELATED"/>
    <property type="match status" value="1"/>
</dbReference>
<comment type="similarity">
    <text evidence="1">Belongs to the carbon-nitrogen hydrolase superfamily. BTD/VNN family.</text>
</comment>
<evidence type="ECO:0000256" key="3">
    <source>
        <dbReference type="SAM" id="SignalP"/>
    </source>
</evidence>
<dbReference type="GO" id="GO:0016787">
    <property type="term" value="F:hydrolase activity"/>
    <property type="evidence" value="ECO:0007669"/>
    <property type="project" value="UniProtKB-KW"/>
</dbReference>
<dbReference type="Pfam" id="PF19018">
    <property type="entry name" value="Vanin_C"/>
    <property type="match status" value="1"/>
</dbReference>
<evidence type="ECO:0000259" key="4">
    <source>
        <dbReference type="PROSITE" id="PS50263"/>
    </source>
</evidence>
<dbReference type="AlphaFoldDB" id="A0A979FV68"/>
<evidence type="ECO:0000256" key="2">
    <source>
        <dbReference type="ARBA" id="ARBA00022801"/>
    </source>
</evidence>
<dbReference type="InterPro" id="IPR043957">
    <property type="entry name" value="Vanin_C"/>
</dbReference>
<dbReference type="Gene3D" id="3.60.110.10">
    <property type="entry name" value="Carbon-nitrogen hydrolase"/>
    <property type="match status" value="1"/>
</dbReference>
<feature type="chain" id="PRO_5037680192" evidence="3">
    <location>
        <begin position="20"/>
        <end position="694"/>
    </location>
</feature>
<dbReference type="InterPro" id="IPR036526">
    <property type="entry name" value="C-N_Hydrolase_sf"/>
</dbReference>
<dbReference type="SUPFAM" id="SSF56317">
    <property type="entry name" value="Carbon-nitrogen hydrolase"/>
    <property type="match status" value="1"/>
</dbReference>
<feature type="domain" description="CN hydrolase" evidence="4">
    <location>
        <begin position="32"/>
        <end position="346"/>
    </location>
</feature>
<organism evidence="5 6">
    <name type="scientific">Hyalella azteca</name>
    <name type="common">Amphipod</name>
    <dbReference type="NCBI Taxonomy" id="294128"/>
    <lineage>
        <taxon>Eukaryota</taxon>
        <taxon>Metazoa</taxon>
        <taxon>Ecdysozoa</taxon>
        <taxon>Arthropoda</taxon>
        <taxon>Crustacea</taxon>
        <taxon>Multicrustacea</taxon>
        <taxon>Malacostraca</taxon>
        <taxon>Eumalacostraca</taxon>
        <taxon>Peracarida</taxon>
        <taxon>Amphipoda</taxon>
        <taxon>Senticaudata</taxon>
        <taxon>Talitrida</taxon>
        <taxon>Talitroidea</taxon>
        <taxon>Hyalellidae</taxon>
        <taxon>Hyalella</taxon>
    </lineage>
</organism>
<evidence type="ECO:0000256" key="1">
    <source>
        <dbReference type="ARBA" id="ARBA00008225"/>
    </source>
</evidence>
<sequence>MAVWLHVALAIAALHSATSVHAGAQDSTRVTYRAAAAQFAPYDDWAGGGAKGILDTNLRTIAALARNASAQGADIIVFPEYGLTSTNLGANRSQLRELCQVLPEPGDARVPCAEHSLDPNSEMVQSLSCLALELDIYIVVDLAELVPQANSSNEISGQNSYFNKKDEQIMQGIKGENQRQKFYATETIASEEDFEAYNTQVVFDRRGSVVARYRKKHLFFESDFVAGNESDDTALFVTDFGVTFSLQVCFDIMYESPAQFNIVTKGVRDVAMSTAWIDELPFLTAPQIFRSFSLGLASNLIVSNLYRPAAGMLGSGIFHGDHNDGEKYTYDVDISLPTLLVDDVTTLVDAELMADFQLKEKILSDKVVGEMSKFLSSGDDNISMDFEGTSLAGLLNENFAGDIAGFLNSSKHLFDSENNVEVVLESMFKDVRQIVEWDRFSQRLRCSKVCQSVRSLLKHVDKCGNNSIHDISNNISISLSSISEVLRNKTNTPYCLEDEYLRDQSPDTQGDIPTMDCKSESPQYIIHENISMYSHGSLPLSDLPAVSSLKVCDGTFCCEVWYSYPVAQVDDGIVTNQSQYMLLVYNGTVGKGSGTYLMWTQTCGVVFCLNQTDVNSCAAVDEPHPEIYSSFRLLNITGNFDTNFVYPSVFNLNFELVDHSFWSFKSRPYELIVNADVENILTAVLFGRDYKMDP</sequence>
<dbReference type="KEGG" id="hazt:108667959"/>
<proteinExistence type="inferred from homology"/>
<dbReference type="PROSITE" id="PS50263">
    <property type="entry name" value="CN_HYDROLASE"/>
    <property type="match status" value="1"/>
</dbReference>
<dbReference type="InterPro" id="IPR040154">
    <property type="entry name" value="Biotinidase/VNN"/>
</dbReference>
<protein>
    <submittedName>
        <fullName evidence="6">Uncharacterized protein LOC108667959 isoform X1</fullName>
    </submittedName>
</protein>
<keyword evidence="2" id="KW-0378">Hydrolase</keyword>
<dbReference type="RefSeq" id="XP_047740437.1">
    <property type="nucleotide sequence ID" value="XM_047884481.1"/>
</dbReference>
<gene>
    <name evidence="6" type="primary">LOC108667959</name>
</gene>
<dbReference type="GeneID" id="108667959"/>
<evidence type="ECO:0000313" key="5">
    <source>
        <dbReference type="Proteomes" id="UP000694843"/>
    </source>
</evidence>